<comment type="caution">
    <text evidence="4">The sequence shown here is derived from an EMBL/GenBank/DDBJ whole genome shotgun (WGS) entry which is preliminary data.</text>
</comment>
<dbReference type="InterPro" id="IPR011335">
    <property type="entry name" value="Restrct_endonuc-II-like"/>
</dbReference>
<name>A0A2T1E608_9CYAN</name>
<gene>
    <name evidence="4" type="ORF">C7B82_15125</name>
</gene>
<evidence type="ECO:0000256" key="1">
    <source>
        <dbReference type="SAM" id="Coils"/>
    </source>
</evidence>
<feature type="domain" description="Putative restriction endonuclease" evidence="3">
    <location>
        <begin position="40"/>
        <end position="171"/>
    </location>
</feature>
<sequence>MVSQPLDTILPSTEELPCSDDTPVDNEDQNLLPNLLLFSLALLWSDRMDWYFGVDMAVYHTTGVSPKVPVVPDAFLSLGVERKKGGKSRRSYATWEENNTPPILALEMVSHRPNDEYDEKLELYARLGVLYYVVYNPEFWQRDRHQPFEVYRLEGETYRSQIGEPYWMPEVGLGLGRGQQTIGGIQQEVLLWHNAQGQAYPMPEQQMQAMQDQLTAERQRTEVERQRTEAEHQRAERLAGYIRSLGVDPDNLPE</sequence>
<reference evidence="4 5" key="2">
    <citation type="submission" date="2018-03" db="EMBL/GenBank/DDBJ databases">
        <title>The ancient ancestry and fast evolution of plastids.</title>
        <authorList>
            <person name="Moore K.R."/>
            <person name="Magnabosco C."/>
            <person name="Momper L."/>
            <person name="Gold D.A."/>
            <person name="Bosak T."/>
            <person name="Fournier G.P."/>
        </authorList>
    </citation>
    <scope>NUCLEOTIDE SEQUENCE [LARGE SCALE GENOMIC DNA]</scope>
    <source>
        <strain evidence="4 5">ULC18</strain>
    </source>
</reference>
<dbReference type="RefSeq" id="WP_106257110.1">
    <property type="nucleotide sequence ID" value="NZ_CAWNSW010000092.1"/>
</dbReference>
<proteinExistence type="predicted"/>
<dbReference type="OrthoDB" id="428258at2"/>
<evidence type="ECO:0000313" key="5">
    <source>
        <dbReference type="Proteomes" id="UP000239576"/>
    </source>
</evidence>
<dbReference type="SUPFAM" id="SSF52980">
    <property type="entry name" value="Restriction endonuclease-like"/>
    <property type="match status" value="1"/>
</dbReference>
<evidence type="ECO:0000259" key="3">
    <source>
        <dbReference type="Pfam" id="PF05685"/>
    </source>
</evidence>
<evidence type="ECO:0000256" key="2">
    <source>
        <dbReference type="SAM" id="MobiDB-lite"/>
    </source>
</evidence>
<dbReference type="InterPro" id="IPR008538">
    <property type="entry name" value="Uma2"/>
</dbReference>
<reference evidence="5" key="1">
    <citation type="submission" date="2018-02" db="EMBL/GenBank/DDBJ databases">
        <authorList>
            <person name="Moore K."/>
            <person name="Momper L."/>
        </authorList>
    </citation>
    <scope>NUCLEOTIDE SEQUENCE [LARGE SCALE GENOMIC DNA]</scope>
    <source>
        <strain evidence="5">ULC18</strain>
    </source>
</reference>
<dbReference type="PANTHER" id="PTHR33352">
    <property type="entry name" value="SLR1095 PROTEIN"/>
    <property type="match status" value="1"/>
</dbReference>
<keyword evidence="1" id="KW-0175">Coiled coil</keyword>
<dbReference type="EMBL" id="PVWK01000083">
    <property type="protein sequence ID" value="PSB28171.1"/>
    <property type="molecule type" value="Genomic_DNA"/>
</dbReference>
<organism evidence="4 5">
    <name type="scientific">Stenomitos frigidus ULC18</name>
    <dbReference type="NCBI Taxonomy" id="2107698"/>
    <lineage>
        <taxon>Bacteria</taxon>
        <taxon>Bacillati</taxon>
        <taxon>Cyanobacteriota</taxon>
        <taxon>Cyanophyceae</taxon>
        <taxon>Leptolyngbyales</taxon>
        <taxon>Leptolyngbyaceae</taxon>
        <taxon>Stenomitos</taxon>
    </lineage>
</organism>
<dbReference type="Gene3D" id="3.90.1570.10">
    <property type="entry name" value="tt1808, chain A"/>
    <property type="match status" value="1"/>
</dbReference>
<accession>A0A2T1E608</accession>
<evidence type="ECO:0000313" key="4">
    <source>
        <dbReference type="EMBL" id="PSB28171.1"/>
    </source>
</evidence>
<feature type="region of interest" description="Disordered" evidence="2">
    <location>
        <begin position="1"/>
        <end position="24"/>
    </location>
</feature>
<dbReference type="PANTHER" id="PTHR33352:SF3">
    <property type="entry name" value="SLR1612 PROTEIN"/>
    <property type="match status" value="1"/>
</dbReference>
<feature type="coiled-coil region" evidence="1">
    <location>
        <begin position="211"/>
        <end position="238"/>
    </location>
</feature>
<dbReference type="InterPro" id="IPR012296">
    <property type="entry name" value="Nuclease_put_TT1808"/>
</dbReference>
<dbReference type="Proteomes" id="UP000239576">
    <property type="component" value="Unassembled WGS sequence"/>
</dbReference>
<dbReference type="AlphaFoldDB" id="A0A2T1E608"/>
<protein>
    <recommendedName>
        <fullName evidence="3">Putative restriction endonuclease domain-containing protein</fullName>
    </recommendedName>
</protein>
<dbReference type="CDD" id="cd06260">
    <property type="entry name" value="DUF820-like"/>
    <property type="match status" value="1"/>
</dbReference>
<dbReference type="Pfam" id="PF05685">
    <property type="entry name" value="Uma2"/>
    <property type="match status" value="1"/>
</dbReference>
<keyword evidence="5" id="KW-1185">Reference proteome</keyword>